<dbReference type="OrthoDB" id="1767129at2"/>
<dbReference type="Proteomes" id="UP000095544">
    <property type="component" value="Unassembled WGS sequence"/>
</dbReference>
<reference evidence="1 2" key="1">
    <citation type="submission" date="2015-09" db="EMBL/GenBank/DDBJ databases">
        <authorList>
            <consortium name="Pathogen Informatics"/>
        </authorList>
    </citation>
    <scope>NUCLEOTIDE SEQUENCE [LARGE SCALE GENOMIC DNA]</scope>
    <source>
        <strain evidence="1 2">2789STDY5834876</strain>
    </source>
</reference>
<accession>A0A174LUS4</accession>
<evidence type="ECO:0000313" key="2">
    <source>
        <dbReference type="Proteomes" id="UP000095544"/>
    </source>
</evidence>
<dbReference type="RefSeq" id="WP_055155115.1">
    <property type="nucleotide sequence ID" value="NZ_CYZU01000071.1"/>
</dbReference>
<dbReference type="AlphaFoldDB" id="A0A174LUS4"/>
<sequence>MDNLVIGGVTMPILKKDGLEIKKEKIWSKNTGRSSSGDMIGDIVKIKYTLHCEWPPLNKGDAAKIDAAVSPSFFNVTFTDVGGARVTKVFYAGSPVYPVYSYVSGVKTYHGVTVDLIEK</sequence>
<protein>
    <submittedName>
        <fullName evidence="1">Uncharacterized protein</fullName>
    </submittedName>
</protein>
<dbReference type="STRING" id="39482.ERS852491_04664"/>
<gene>
    <name evidence="1" type="ORF">ERS852491_04664</name>
</gene>
<proteinExistence type="predicted"/>
<dbReference type="EMBL" id="CYZU01000071">
    <property type="protein sequence ID" value="CUP25269.1"/>
    <property type="molecule type" value="Genomic_DNA"/>
</dbReference>
<organism evidence="1 2">
    <name type="scientific">Faecalicatena contorta</name>
    <dbReference type="NCBI Taxonomy" id="39482"/>
    <lineage>
        <taxon>Bacteria</taxon>
        <taxon>Bacillati</taxon>
        <taxon>Bacillota</taxon>
        <taxon>Clostridia</taxon>
        <taxon>Lachnospirales</taxon>
        <taxon>Lachnospiraceae</taxon>
        <taxon>Faecalicatena</taxon>
    </lineage>
</organism>
<evidence type="ECO:0000313" key="1">
    <source>
        <dbReference type="EMBL" id="CUP25269.1"/>
    </source>
</evidence>
<name>A0A174LUS4_9FIRM</name>